<dbReference type="AlphaFoldDB" id="A0A1K1NNJ2"/>
<dbReference type="GO" id="GO:0004553">
    <property type="term" value="F:hydrolase activity, hydrolyzing O-glycosyl compounds"/>
    <property type="evidence" value="ECO:0007669"/>
    <property type="project" value="InterPro"/>
</dbReference>
<evidence type="ECO:0000313" key="2">
    <source>
        <dbReference type="EMBL" id="SFW36837.1"/>
    </source>
</evidence>
<evidence type="ECO:0000259" key="1">
    <source>
        <dbReference type="Pfam" id="PF16011"/>
    </source>
</evidence>
<dbReference type="InterPro" id="IPR010502">
    <property type="entry name" value="Carb-bd_dom_fam9"/>
</dbReference>
<organism evidence="2 3">
    <name type="scientific">Sinomicrobium oceani</name>
    <dbReference type="NCBI Taxonomy" id="1150368"/>
    <lineage>
        <taxon>Bacteria</taxon>
        <taxon>Pseudomonadati</taxon>
        <taxon>Bacteroidota</taxon>
        <taxon>Flavobacteriia</taxon>
        <taxon>Flavobacteriales</taxon>
        <taxon>Flavobacteriaceae</taxon>
        <taxon>Sinomicrobium</taxon>
    </lineage>
</organism>
<dbReference type="SUPFAM" id="SSF49344">
    <property type="entry name" value="CBD9-like"/>
    <property type="match status" value="1"/>
</dbReference>
<accession>A0A1K1NNJ2</accession>
<dbReference type="GO" id="GO:0030246">
    <property type="term" value="F:carbohydrate binding"/>
    <property type="evidence" value="ECO:0007669"/>
    <property type="project" value="InterPro"/>
</dbReference>
<dbReference type="GO" id="GO:0016052">
    <property type="term" value="P:carbohydrate catabolic process"/>
    <property type="evidence" value="ECO:0007669"/>
    <property type="project" value="InterPro"/>
</dbReference>
<dbReference type="EMBL" id="FPJE01000006">
    <property type="protein sequence ID" value="SFW36837.1"/>
    <property type="molecule type" value="Genomic_DNA"/>
</dbReference>
<dbReference type="Proteomes" id="UP000182248">
    <property type="component" value="Unassembled WGS sequence"/>
</dbReference>
<dbReference type="Gene3D" id="2.60.40.1190">
    <property type="match status" value="1"/>
</dbReference>
<gene>
    <name evidence="2" type="ORF">SAMN02927921_01352</name>
</gene>
<dbReference type="CDD" id="cd09620">
    <property type="entry name" value="CBM9_like_3"/>
    <property type="match status" value="1"/>
</dbReference>
<protein>
    <submittedName>
        <fullName evidence="2">Carbohydrate-binding family 9</fullName>
    </submittedName>
</protein>
<name>A0A1K1NNJ2_9FLAO</name>
<dbReference type="RefSeq" id="WP_072316597.1">
    <property type="nucleotide sequence ID" value="NZ_FPJE01000006.1"/>
</dbReference>
<keyword evidence="3" id="KW-1185">Reference proteome</keyword>
<dbReference type="OrthoDB" id="9801646at2"/>
<feature type="domain" description="Carbohydrate-binding" evidence="1">
    <location>
        <begin position="26"/>
        <end position="212"/>
    </location>
</feature>
<sequence length="213" mass="24447">MKALKIRYANLPEVLAPERVHKYLDTVAIVPITCFPWEVYPDTVKVNYSVAHNGSALLLKFRVEEEYLTAASVTNGAVHKDSCVEFFVAFGDDDCYYNLEFNCIGWAKIGYGRDRRHRSLLPDDKINEVLSFSTIISGETEGEKRFSWEISLVIPASVFFYNNIVSFMSLKARGNFYKCKGTPPSDHYISWNMVKAPKPDFHRKECFGELEFE</sequence>
<dbReference type="Pfam" id="PF16011">
    <property type="entry name" value="CBM9_2"/>
    <property type="match status" value="1"/>
</dbReference>
<proteinExistence type="predicted"/>
<dbReference type="STRING" id="1150368.SAMN02927921_01352"/>
<evidence type="ECO:0000313" key="3">
    <source>
        <dbReference type="Proteomes" id="UP000182248"/>
    </source>
</evidence>
<reference evidence="2 3" key="1">
    <citation type="submission" date="2016-11" db="EMBL/GenBank/DDBJ databases">
        <authorList>
            <person name="Jaros S."/>
            <person name="Januszkiewicz K."/>
            <person name="Wedrychowicz H."/>
        </authorList>
    </citation>
    <scope>NUCLEOTIDE SEQUENCE [LARGE SCALE GENOMIC DNA]</scope>
    <source>
        <strain evidence="2 3">CGMCC 1.12145</strain>
    </source>
</reference>